<evidence type="ECO:0000256" key="9">
    <source>
        <dbReference type="SAM" id="SignalP"/>
    </source>
</evidence>
<evidence type="ECO:0000256" key="1">
    <source>
        <dbReference type="ARBA" id="ARBA00004418"/>
    </source>
</evidence>
<protein>
    <recommendedName>
        <fullName evidence="7">Thiol:disulfide interchange protein</fullName>
    </recommendedName>
</protein>
<organism evidence="11 12">
    <name type="scientific">Candidatus Gallionella acididurans</name>
    <dbReference type="NCBI Taxonomy" id="1796491"/>
    <lineage>
        <taxon>Bacteria</taxon>
        <taxon>Pseudomonadati</taxon>
        <taxon>Pseudomonadota</taxon>
        <taxon>Betaproteobacteria</taxon>
        <taxon>Nitrosomonadales</taxon>
        <taxon>Gallionellaceae</taxon>
        <taxon>Gallionella</taxon>
    </lineage>
</organism>
<sequence length="222" mass="24946">MKNLSELRDNQAPIAKLLSMIKSLVVALLLLASGTAFAAAELGKDYTLLNPPQPTETKKIEVLEFFFYGCSHCFHLHPLLSQWEKTMPKDVQLTYVPTVFRDSWEPMANTFYALQSMGQLEQLHDALYRAWNEDNIDLSDEAKIAQFVAKHGVDAAKFSAAYSSFSVQSRVTRAKQMIRLYSISGTPTLVVDGKYVIEGLQPEDLIRALKEVIVLARKSHHG</sequence>
<feature type="disulfide bond" description="Redox-active" evidence="8">
    <location>
        <begin position="70"/>
        <end position="73"/>
    </location>
</feature>
<comment type="subcellular location">
    <subcellularLocation>
        <location evidence="1 7">Periplasm</location>
    </subcellularLocation>
</comment>
<dbReference type="InterPro" id="IPR013766">
    <property type="entry name" value="Thioredoxin_domain"/>
</dbReference>
<evidence type="ECO:0000256" key="7">
    <source>
        <dbReference type="PIRNR" id="PIRNR001488"/>
    </source>
</evidence>
<dbReference type="InterPro" id="IPR023205">
    <property type="entry name" value="DsbA/DsbL"/>
</dbReference>
<feature type="domain" description="Thioredoxin" evidence="10">
    <location>
        <begin position="28"/>
        <end position="214"/>
    </location>
</feature>
<dbReference type="SUPFAM" id="SSF52833">
    <property type="entry name" value="Thioredoxin-like"/>
    <property type="match status" value="1"/>
</dbReference>
<dbReference type="InterPro" id="IPR036249">
    <property type="entry name" value="Thioredoxin-like_sf"/>
</dbReference>
<feature type="chain" id="PRO_5007483970" description="Thiol:disulfide interchange protein" evidence="9">
    <location>
        <begin position="39"/>
        <end position="222"/>
    </location>
</feature>
<keyword evidence="5 7" id="KW-1015">Disulfide bond</keyword>
<proteinExistence type="inferred from homology"/>
<dbReference type="InterPro" id="IPR050824">
    <property type="entry name" value="Thiol_disulfide_DsbA"/>
</dbReference>
<accession>A0A139BSK7</accession>
<evidence type="ECO:0000313" key="12">
    <source>
        <dbReference type="Proteomes" id="UP000070578"/>
    </source>
</evidence>
<dbReference type="EMBL" id="LSLI01000049">
    <property type="protein sequence ID" value="KXS31939.1"/>
    <property type="molecule type" value="Genomic_DNA"/>
</dbReference>
<feature type="signal peptide" evidence="9">
    <location>
        <begin position="1"/>
        <end position="38"/>
    </location>
</feature>
<dbReference type="AlphaFoldDB" id="A0A139BSK7"/>
<dbReference type="GO" id="GO:0016491">
    <property type="term" value="F:oxidoreductase activity"/>
    <property type="evidence" value="ECO:0007669"/>
    <property type="project" value="InterPro"/>
</dbReference>
<dbReference type="CDD" id="cd03019">
    <property type="entry name" value="DsbA_DsbA"/>
    <property type="match status" value="1"/>
</dbReference>
<reference evidence="11 12" key="2">
    <citation type="submission" date="2016-03" db="EMBL/GenBank/DDBJ databases">
        <title>New uncultured bacterium of the family Gallionellaceae from acid mine drainage: description and reconstruction of genome based on metagenomic analysis of microbial community.</title>
        <authorList>
            <person name="Kadnikov V."/>
            <person name="Ivasenko D."/>
            <person name="Beletsky A."/>
            <person name="Mardanov A."/>
            <person name="Danilova E."/>
            <person name="Pimenov N."/>
            <person name="Karnachuk O."/>
            <person name="Ravin N."/>
        </authorList>
    </citation>
    <scope>NUCLEOTIDE SEQUENCE [LARGE SCALE GENOMIC DNA]</scope>
    <source>
        <strain evidence="11">ShG14-8</strain>
    </source>
</reference>
<keyword evidence="4 7" id="KW-0574">Periplasm</keyword>
<gene>
    <name evidence="11" type="ORF">AWT59_1943</name>
</gene>
<evidence type="ECO:0000256" key="6">
    <source>
        <dbReference type="ARBA" id="ARBA00023284"/>
    </source>
</evidence>
<dbReference type="InterPro" id="IPR001853">
    <property type="entry name" value="DSBA-like_thioredoxin_dom"/>
</dbReference>
<evidence type="ECO:0000256" key="4">
    <source>
        <dbReference type="ARBA" id="ARBA00022764"/>
    </source>
</evidence>
<evidence type="ECO:0000259" key="10">
    <source>
        <dbReference type="PROSITE" id="PS51352"/>
    </source>
</evidence>
<reference evidence="11 12" key="1">
    <citation type="submission" date="2016-02" db="EMBL/GenBank/DDBJ databases">
        <authorList>
            <person name="Wen L."/>
            <person name="He K."/>
            <person name="Yang H."/>
        </authorList>
    </citation>
    <scope>NUCLEOTIDE SEQUENCE [LARGE SCALE GENOMIC DNA]</scope>
    <source>
        <strain evidence="11">ShG14-8</strain>
    </source>
</reference>
<evidence type="ECO:0000256" key="8">
    <source>
        <dbReference type="PIRSR" id="PIRSR001488-1"/>
    </source>
</evidence>
<evidence type="ECO:0000313" key="11">
    <source>
        <dbReference type="EMBL" id="KXS31939.1"/>
    </source>
</evidence>
<name>A0A139BSK7_9PROT</name>
<dbReference type="PANTHER" id="PTHR35891:SF2">
    <property type="entry name" value="THIOL:DISULFIDE INTERCHANGE PROTEIN DSBA"/>
    <property type="match status" value="1"/>
</dbReference>
<dbReference type="Pfam" id="PF01323">
    <property type="entry name" value="DSBA"/>
    <property type="match status" value="1"/>
</dbReference>
<evidence type="ECO:0000256" key="2">
    <source>
        <dbReference type="ARBA" id="ARBA00005791"/>
    </source>
</evidence>
<keyword evidence="3 9" id="KW-0732">Signal</keyword>
<comment type="caution">
    <text evidence="11">The sequence shown here is derived from an EMBL/GenBank/DDBJ whole genome shotgun (WGS) entry which is preliminary data.</text>
</comment>
<dbReference type="Gene3D" id="3.40.30.10">
    <property type="entry name" value="Glutaredoxin"/>
    <property type="match status" value="1"/>
</dbReference>
<dbReference type="Proteomes" id="UP000070578">
    <property type="component" value="Unassembled WGS sequence"/>
</dbReference>
<dbReference type="GO" id="GO:0042597">
    <property type="term" value="C:periplasmic space"/>
    <property type="evidence" value="ECO:0007669"/>
    <property type="project" value="UniProtKB-SubCell"/>
</dbReference>
<evidence type="ECO:0000256" key="5">
    <source>
        <dbReference type="ARBA" id="ARBA00023157"/>
    </source>
</evidence>
<dbReference type="PIRSF" id="PIRSF001488">
    <property type="entry name" value="Tdi_protein"/>
    <property type="match status" value="1"/>
</dbReference>
<dbReference type="PANTHER" id="PTHR35891">
    <property type="entry name" value="THIOL:DISULFIDE INTERCHANGE PROTEIN DSBA"/>
    <property type="match status" value="1"/>
</dbReference>
<dbReference type="PROSITE" id="PS51352">
    <property type="entry name" value="THIOREDOXIN_2"/>
    <property type="match status" value="1"/>
</dbReference>
<comment type="similarity">
    <text evidence="2">Belongs to the thioredoxin family. DsbA subfamily.</text>
</comment>
<evidence type="ECO:0000256" key="3">
    <source>
        <dbReference type="ARBA" id="ARBA00022729"/>
    </source>
</evidence>
<keyword evidence="6" id="KW-0676">Redox-active center</keyword>